<comment type="caution">
    <text evidence="6">The sequence shown here is derived from an EMBL/GenBank/DDBJ whole genome shotgun (WGS) entry which is preliminary data.</text>
</comment>
<evidence type="ECO:0000256" key="4">
    <source>
        <dbReference type="SAM" id="MobiDB-lite"/>
    </source>
</evidence>
<evidence type="ECO:0000313" key="6">
    <source>
        <dbReference type="EMBL" id="CAG8160269.1"/>
    </source>
</evidence>
<dbReference type="GO" id="GO:0000976">
    <property type="term" value="F:transcription cis-regulatory region binding"/>
    <property type="evidence" value="ECO:0007669"/>
    <property type="project" value="TreeGrafter"/>
</dbReference>
<evidence type="ECO:0000256" key="3">
    <source>
        <dbReference type="ARBA" id="ARBA00023242"/>
    </source>
</evidence>
<evidence type="ECO:0000259" key="5">
    <source>
        <dbReference type="PROSITE" id="PS50048"/>
    </source>
</evidence>
<dbReference type="PROSITE" id="PS50048">
    <property type="entry name" value="ZN2_CY6_FUNGAL_2"/>
    <property type="match status" value="1"/>
</dbReference>
<evidence type="ECO:0000313" key="7">
    <source>
        <dbReference type="Proteomes" id="UP001153461"/>
    </source>
</evidence>
<evidence type="ECO:0000256" key="2">
    <source>
        <dbReference type="ARBA" id="ARBA00023163"/>
    </source>
</evidence>
<keyword evidence="1" id="KW-0805">Transcription regulation</keyword>
<feature type="domain" description="Zn(2)-C6 fungal-type" evidence="5">
    <location>
        <begin position="16"/>
        <end position="65"/>
    </location>
</feature>
<dbReference type="Proteomes" id="UP001153461">
    <property type="component" value="Unassembled WGS sequence"/>
</dbReference>
<feature type="region of interest" description="Disordered" evidence="4">
    <location>
        <begin position="105"/>
        <end position="152"/>
    </location>
</feature>
<organism evidence="6 7">
    <name type="scientific">Penicillium nalgiovense</name>
    <dbReference type="NCBI Taxonomy" id="60175"/>
    <lineage>
        <taxon>Eukaryota</taxon>
        <taxon>Fungi</taxon>
        <taxon>Dikarya</taxon>
        <taxon>Ascomycota</taxon>
        <taxon>Pezizomycotina</taxon>
        <taxon>Eurotiomycetes</taxon>
        <taxon>Eurotiomycetidae</taxon>
        <taxon>Eurotiales</taxon>
        <taxon>Aspergillaceae</taxon>
        <taxon>Penicillium</taxon>
    </lineage>
</organism>
<proteinExistence type="predicted"/>
<keyword evidence="2" id="KW-0804">Transcription</keyword>
<dbReference type="GO" id="GO:0008270">
    <property type="term" value="F:zinc ion binding"/>
    <property type="evidence" value="ECO:0007669"/>
    <property type="project" value="InterPro"/>
</dbReference>
<dbReference type="EMBL" id="CAJVNV010000332">
    <property type="protein sequence ID" value="CAG8160269.1"/>
    <property type="molecule type" value="Genomic_DNA"/>
</dbReference>
<dbReference type="GO" id="GO:0000981">
    <property type="term" value="F:DNA-binding transcription factor activity, RNA polymerase II-specific"/>
    <property type="evidence" value="ECO:0007669"/>
    <property type="project" value="InterPro"/>
</dbReference>
<dbReference type="PANTHER" id="PTHR37534">
    <property type="entry name" value="TRANSCRIPTIONAL ACTIVATOR PROTEIN UGA3"/>
    <property type="match status" value="1"/>
</dbReference>
<dbReference type="AlphaFoldDB" id="A0A9W4HYB7"/>
<sequence>MPRKPTPAAKQRVRTGCMTCRKRRRKCTRHVVCSCFATRTDGLTLGDEQKPSCANCEVKGFTCRYSSDLAFVSQRDGVAPGAPRQAYSSITVCTEFSESTRFVDDSPLASANKEKSKPRAKSTDDSQSDGNAGFSLDGLQSSADGPDDPGDVRRAFEFQNILSSQAPNVDFSEPPIPFVGERSAPHTRYMNSAPYFGYRSATSNRTTERRGDLASGSHETDLLRHFRYHVGPWIDTGDPELPFGLQVILLSRTNRALQSAVLALSAGQRLLVTSPNSKDLESSQQFRKEAEESLALEYDLARYAGHTLLMLQDALPAGPQQWRNLLVHRIEHISDFASRAVGEEVGEALLWLYFRFDLAGSISSSKPPLMPFRSLLRRDGTLLHHEQSMRPRTVNSVYKHILCLLGHCLALIHGDRETSSPNTGASPDLAAFPSLRQSHSLSQWTFLWSDCQKWYNERPVDVQQIVDIRGGEADQIDPDHDSSFPILIYTTPMALVANAVYHMISLLLLTHKPRLLKSLPGPRSVTSHIWHAQSIAGIAASNDSPEQWDPILVASLLTIAKEMTHESQQAVLLERFSRLTATTGIKLDRETEALQAGWNLARYEEEFDDEADAMIS</sequence>
<accession>A0A9W4HYB7</accession>
<dbReference type="PANTHER" id="PTHR37534:SF4">
    <property type="entry name" value="ZN(II)2CYS6 TRANSCRIPTION FACTOR (EUROFUNG)"/>
    <property type="match status" value="1"/>
</dbReference>
<reference evidence="6" key="1">
    <citation type="submission" date="2021-07" db="EMBL/GenBank/DDBJ databases">
        <authorList>
            <person name="Branca A.L. A."/>
        </authorList>
    </citation>
    <scope>NUCLEOTIDE SEQUENCE</scope>
</reference>
<dbReference type="GO" id="GO:0045944">
    <property type="term" value="P:positive regulation of transcription by RNA polymerase II"/>
    <property type="evidence" value="ECO:0007669"/>
    <property type="project" value="TreeGrafter"/>
</dbReference>
<evidence type="ECO:0000256" key="1">
    <source>
        <dbReference type="ARBA" id="ARBA00023015"/>
    </source>
</evidence>
<keyword evidence="3" id="KW-0539">Nucleus</keyword>
<dbReference type="GO" id="GO:0005634">
    <property type="term" value="C:nucleus"/>
    <property type="evidence" value="ECO:0007669"/>
    <property type="project" value="TreeGrafter"/>
</dbReference>
<protein>
    <recommendedName>
        <fullName evidence="5">Zn(2)-C6 fungal-type domain-containing protein</fullName>
    </recommendedName>
</protein>
<dbReference type="InterPro" id="IPR001138">
    <property type="entry name" value="Zn2Cys6_DnaBD"/>
</dbReference>
<name>A0A9W4HYB7_PENNA</name>
<dbReference type="CDD" id="cd00067">
    <property type="entry name" value="GAL4"/>
    <property type="match status" value="1"/>
</dbReference>
<gene>
    <name evidence="6" type="ORF">PNAL_LOCUS6346</name>
</gene>
<feature type="compositionally biased region" description="Basic and acidic residues" evidence="4">
    <location>
        <begin position="112"/>
        <end position="124"/>
    </location>
</feature>